<feature type="domain" description="Capsule synthesis protein CapA" evidence="3">
    <location>
        <begin position="16"/>
        <end position="297"/>
    </location>
</feature>
<dbReference type="SMART" id="SM00854">
    <property type="entry name" value="PGA_cap"/>
    <property type="match status" value="1"/>
</dbReference>
<dbReference type="InterPro" id="IPR019079">
    <property type="entry name" value="Capsule_synth_CapA"/>
</dbReference>
<dbReference type="Gene3D" id="3.60.21.10">
    <property type="match status" value="1"/>
</dbReference>
<dbReference type="InterPro" id="IPR052169">
    <property type="entry name" value="CW_Biosynth-Accessory"/>
</dbReference>
<reference evidence="4" key="2">
    <citation type="submission" date="2020-09" db="EMBL/GenBank/DDBJ databases">
        <authorList>
            <person name="Sun Q."/>
            <person name="Ohkuma M."/>
        </authorList>
    </citation>
    <scope>NUCLEOTIDE SEQUENCE</scope>
    <source>
        <strain evidence="4">JCM 3302</strain>
    </source>
</reference>
<dbReference type="Proteomes" id="UP000641386">
    <property type="component" value="Unassembled WGS sequence"/>
</dbReference>
<protein>
    <recommendedName>
        <fullName evidence="3">Capsule synthesis protein CapA domain-containing protein</fullName>
    </recommendedName>
</protein>
<dbReference type="AlphaFoldDB" id="A0A919A0T1"/>
<evidence type="ECO:0000256" key="1">
    <source>
        <dbReference type="ARBA" id="ARBA00005662"/>
    </source>
</evidence>
<sequence>MVEAAQPVAARRGVVTLFLCGDVMLGRGVDQILEHPGAPALREDWIRDARAYVELAEAACGPIPAPVAPAWPWGEALPMLRDAAPDVRIVNLETAVTCSDAFAPGKAVHYRMNPANLAALTVARPDVCVLANNHVLDFGRAGLLETLDTLRTVGLRSVGAGRNAEEAYAPAVCPVADGARLLVFALGTMSSGIPPSWAATADQAGVAYVAEPTERAAAAAAGRAREFRRPGDIAVVSVHWGSNWGHHIPREQIRFAHTLVDGGVDVVHGHSSHHPRAIEIYRDRLILYGCGDFIDDYEGITGYEQYRDDLRLAYLVSLEAETGRLRDLRMTTLQARRMRLEPAAEEDRTWMAATLARTSPGTAVVPDPDGVLHAVPGTPDTGGPKGW</sequence>
<feature type="region of interest" description="Disordered" evidence="2">
    <location>
        <begin position="367"/>
        <end position="387"/>
    </location>
</feature>
<dbReference type="RefSeq" id="WP_051845240.1">
    <property type="nucleotide sequence ID" value="NZ_BNBC01000017.1"/>
</dbReference>
<dbReference type="EMBL" id="BNBC01000017">
    <property type="protein sequence ID" value="GHE79387.1"/>
    <property type="molecule type" value="Genomic_DNA"/>
</dbReference>
<gene>
    <name evidence="4" type="ORF">GCM10014715_38230</name>
</gene>
<dbReference type="PANTHER" id="PTHR33393:SF11">
    <property type="entry name" value="POLYGLUTAMINE SYNTHESIS ACCESSORY PROTEIN RV0574C-RELATED"/>
    <property type="match status" value="1"/>
</dbReference>
<comment type="caution">
    <text evidence="4">The sequence shown here is derived from an EMBL/GenBank/DDBJ whole genome shotgun (WGS) entry which is preliminary data.</text>
</comment>
<organism evidence="4 5">
    <name type="scientific">Streptomyces spiralis</name>
    <dbReference type="NCBI Taxonomy" id="66376"/>
    <lineage>
        <taxon>Bacteria</taxon>
        <taxon>Bacillati</taxon>
        <taxon>Actinomycetota</taxon>
        <taxon>Actinomycetes</taxon>
        <taxon>Kitasatosporales</taxon>
        <taxon>Streptomycetaceae</taxon>
        <taxon>Streptomyces</taxon>
    </lineage>
</organism>
<accession>A0A919A0T1</accession>
<evidence type="ECO:0000256" key="2">
    <source>
        <dbReference type="SAM" id="MobiDB-lite"/>
    </source>
</evidence>
<evidence type="ECO:0000313" key="5">
    <source>
        <dbReference type="Proteomes" id="UP000641386"/>
    </source>
</evidence>
<dbReference type="PANTHER" id="PTHR33393">
    <property type="entry name" value="POLYGLUTAMINE SYNTHESIS ACCESSORY PROTEIN RV0574C-RELATED"/>
    <property type="match status" value="1"/>
</dbReference>
<evidence type="ECO:0000259" key="3">
    <source>
        <dbReference type="SMART" id="SM00854"/>
    </source>
</evidence>
<name>A0A919A0T1_9ACTN</name>
<dbReference type="InterPro" id="IPR029052">
    <property type="entry name" value="Metallo-depent_PP-like"/>
</dbReference>
<dbReference type="Pfam" id="PF09587">
    <property type="entry name" value="PGA_cap"/>
    <property type="match status" value="1"/>
</dbReference>
<reference evidence="4" key="1">
    <citation type="journal article" date="2014" name="Int. J. Syst. Evol. Microbiol.">
        <title>Complete genome sequence of Corynebacterium casei LMG S-19264T (=DSM 44701T), isolated from a smear-ripened cheese.</title>
        <authorList>
            <consortium name="US DOE Joint Genome Institute (JGI-PGF)"/>
            <person name="Walter F."/>
            <person name="Albersmeier A."/>
            <person name="Kalinowski J."/>
            <person name="Ruckert C."/>
        </authorList>
    </citation>
    <scope>NUCLEOTIDE SEQUENCE</scope>
    <source>
        <strain evidence="4">JCM 3302</strain>
    </source>
</reference>
<keyword evidence="5" id="KW-1185">Reference proteome</keyword>
<dbReference type="SUPFAM" id="SSF56300">
    <property type="entry name" value="Metallo-dependent phosphatases"/>
    <property type="match status" value="1"/>
</dbReference>
<comment type="similarity">
    <text evidence="1">Belongs to the CapA family.</text>
</comment>
<proteinExistence type="inferred from homology"/>
<dbReference type="CDD" id="cd07381">
    <property type="entry name" value="MPP_CapA"/>
    <property type="match status" value="1"/>
</dbReference>
<evidence type="ECO:0000313" key="4">
    <source>
        <dbReference type="EMBL" id="GHE79387.1"/>
    </source>
</evidence>